<dbReference type="AlphaFoldDB" id="A0A8E2ECN6"/>
<keyword evidence="1" id="KW-0472">Membrane</keyword>
<name>A0A8E2ECN6_9PEZI</name>
<keyword evidence="1" id="KW-1133">Transmembrane helix</keyword>
<feature type="transmembrane region" description="Helical" evidence="1">
    <location>
        <begin position="45"/>
        <end position="68"/>
    </location>
</feature>
<dbReference type="EMBL" id="KV744921">
    <property type="protein sequence ID" value="OCK81413.1"/>
    <property type="molecule type" value="Genomic_DNA"/>
</dbReference>
<dbReference type="Proteomes" id="UP000250266">
    <property type="component" value="Unassembled WGS sequence"/>
</dbReference>
<sequence>MSWSAGGVFDVIGKERYDGYNGREGWRGDVEDVVESVDYVGVDGAATISFAISSFIAASFLVMGEVALLEKVLHCNWVQFGVSTFAISIFYISSLGAFSPVDDNGAWSA</sequence>
<protein>
    <submittedName>
        <fullName evidence="2">Uncharacterized protein</fullName>
    </submittedName>
</protein>
<proteinExistence type="predicted"/>
<evidence type="ECO:0000313" key="3">
    <source>
        <dbReference type="Proteomes" id="UP000250266"/>
    </source>
</evidence>
<organism evidence="2 3">
    <name type="scientific">Lepidopterella palustris CBS 459.81</name>
    <dbReference type="NCBI Taxonomy" id="1314670"/>
    <lineage>
        <taxon>Eukaryota</taxon>
        <taxon>Fungi</taxon>
        <taxon>Dikarya</taxon>
        <taxon>Ascomycota</taxon>
        <taxon>Pezizomycotina</taxon>
        <taxon>Dothideomycetes</taxon>
        <taxon>Pleosporomycetidae</taxon>
        <taxon>Mytilinidiales</taxon>
        <taxon>Argynnaceae</taxon>
        <taxon>Lepidopterella</taxon>
    </lineage>
</organism>
<keyword evidence="1" id="KW-0812">Transmembrane</keyword>
<evidence type="ECO:0000256" key="1">
    <source>
        <dbReference type="SAM" id="Phobius"/>
    </source>
</evidence>
<keyword evidence="3" id="KW-1185">Reference proteome</keyword>
<accession>A0A8E2ECN6</accession>
<gene>
    <name evidence="2" type="ORF">K432DRAFT_392166</name>
</gene>
<feature type="transmembrane region" description="Helical" evidence="1">
    <location>
        <begin position="80"/>
        <end position="99"/>
    </location>
</feature>
<reference evidence="2 3" key="1">
    <citation type="journal article" date="2016" name="Nat. Commun.">
        <title>Ectomycorrhizal ecology is imprinted in the genome of the dominant symbiotic fungus Cenococcum geophilum.</title>
        <authorList>
            <consortium name="DOE Joint Genome Institute"/>
            <person name="Peter M."/>
            <person name="Kohler A."/>
            <person name="Ohm R.A."/>
            <person name="Kuo A."/>
            <person name="Krutzmann J."/>
            <person name="Morin E."/>
            <person name="Arend M."/>
            <person name="Barry K.W."/>
            <person name="Binder M."/>
            <person name="Choi C."/>
            <person name="Clum A."/>
            <person name="Copeland A."/>
            <person name="Grisel N."/>
            <person name="Haridas S."/>
            <person name="Kipfer T."/>
            <person name="LaButti K."/>
            <person name="Lindquist E."/>
            <person name="Lipzen A."/>
            <person name="Maire R."/>
            <person name="Meier B."/>
            <person name="Mihaltcheva S."/>
            <person name="Molinier V."/>
            <person name="Murat C."/>
            <person name="Poggeler S."/>
            <person name="Quandt C.A."/>
            <person name="Sperisen C."/>
            <person name="Tritt A."/>
            <person name="Tisserant E."/>
            <person name="Crous P.W."/>
            <person name="Henrissat B."/>
            <person name="Nehls U."/>
            <person name="Egli S."/>
            <person name="Spatafora J.W."/>
            <person name="Grigoriev I.V."/>
            <person name="Martin F.M."/>
        </authorList>
    </citation>
    <scope>NUCLEOTIDE SEQUENCE [LARGE SCALE GENOMIC DNA]</scope>
    <source>
        <strain evidence="2 3">CBS 459.81</strain>
    </source>
</reference>
<evidence type="ECO:0000313" key="2">
    <source>
        <dbReference type="EMBL" id="OCK81413.1"/>
    </source>
</evidence>